<dbReference type="InterPro" id="IPR000209">
    <property type="entry name" value="Peptidase_S8/S53_dom"/>
</dbReference>
<dbReference type="CDD" id="cd04842">
    <property type="entry name" value="Peptidases_S8_Kp43_protease"/>
    <property type="match status" value="1"/>
</dbReference>
<dbReference type="GO" id="GO:0004252">
    <property type="term" value="F:serine-type endopeptidase activity"/>
    <property type="evidence" value="ECO:0007669"/>
    <property type="project" value="InterPro"/>
</dbReference>
<dbReference type="STRING" id="1185767.IIF7_07231"/>
<dbReference type="Gene3D" id="3.40.50.200">
    <property type="entry name" value="Peptidase S8/S53 domain"/>
    <property type="match status" value="1"/>
</dbReference>
<comment type="caution">
    <text evidence="5">The sequence shown here is derived from an EMBL/GenBank/DDBJ whole genome shotgun (WGS) entry which is preliminary data.</text>
</comment>
<evidence type="ECO:0000256" key="1">
    <source>
        <dbReference type="ARBA" id="ARBA00011073"/>
    </source>
</evidence>
<name>A0A1Y1T6X3_9FLAO</name>
<dbReference type="InterPro" id="IPR013783">
    <property type="entry name" value="Ig-like_fold"/>
</dbReference>
<sequence length="829" mass="93669">MIALSFLDLLCYGQASTFNNCNYLVLKDLLNINTHDNSKVQFVSNLGNNSFIVEELSLKEFCGKKKIDIKPELASYSQFSVLLYPNGISKIHSDYPSLRGDHVTLSLKENPINFQDPDLTGRIINRFSSGEISDHANFMAKIMIGAGNTSHNFKGGAWGAKLYFSYLSDVMPIDWELLKENNVSIQNHSYGTEIQNYYDLGALAYDVQVYTHPEMVHVFSAGNMGDFAAVGGKYSGISNYGTISGEFKNGKNTIIVGASDIYGNVLNLSSSGPLEDGRIKPEIIAYGINGTSDAAALVSATTGLLQEAYLDKYQKYPNSSLIKALLINNSENDLILDHRSGYGNMRADLSLENLLKDQFIIDSLSTETYKIYEVFVPEAVSRLKVSLVWNDEPSYDFKLHSKQLINDLDLSIENLTEEWLPWILNTSNNVDSLKMEARRGIDTINNMEKITIENPESGYYKFKVKKNSSNKNFQKFSLVYNFEHKNQWVFPGKETKLTAQNSYLLKWDLNNPIEYENIRLQWKDVIGDSNWKTISLIENNQRQIEWITPRITSICQFRLIADNFEMKSNKFSVSELQTHNVEYGCDGNIVVSWKELSNVDEYQIFELTGKYMSLIETVKDTFYTTNLSQNTQKLIAVAPVIDSLVLNKTNSTVVEGGINGCLMTNAFLDSEMGLQASLNIYLNSLIGIEMVNVERLNGGKFEILKSFKNIEGNNLKYNDISPYQGKNKYRITIISKTGEAYHGDILEFVRIDKSNIIPNPVKKGDLIFIYVPVEGWCKMELYNLEGKKLAEKEDFGSIKTLNSVGISEGLYLLKIKAKNYQSTEKLIIN</sequence>
<evidence type="ECO:0000313" key="6">
    <source>
        <dbReference type="Proteomes" id="UP000192746"/>
    </source>
</evidence>
<accession>A0A1Y1T6X3</accession>
<feature type="domain" description="Secretion system C-terminal sorting" evidence="4">
    <location>
        <begin position="756"/>
        <end position="828"/>
    </location>
</feature>
<keyword evidence="6" id="KW-1185">Reference proteome</keyword>
<dbReference type="RefSeq" id="WP_176218917.1">
    <property type="nucleotide sequence ID" value="NZ_ARYN01000005.1"/>
</dbReference>
<dbReference type="AlphaFoldDB" id="A0A1Y1T6X3"/>
<dbReference type="Gene3D" id="2.60.120.380">
    <property type="match status" value="1"/>
</dbReference>
<protein>
    <submittedName>
        <fullName evidence="5">Uncharacterized protein</fullName>
    </submittedName>
</protein>
<feature type="domain" description="Peptidase S8/S53" evidence="3">
    <location>
        <begin position="130"/>
        <end position="343"/>
    </location>
</feature>
<proteinExistence type="inferred from homology"/>
<evidence type="ECO:0000259" key="3">
    <source>
        <dbReference type="Pfam" id="PF00082"/>
    </source>
</evidence>
<gene>
    <name evidence="5" type="ORF">IIF7_07231</name>
</gene>
<dbReference type="SUPFAM" id="SSF52743">
    <property type="entry name" value="Subtilisin-like"/>
    <property type="match status" value="1"/>
</dbReference>
<dbReference type="PANTHER" id="PTHR43399">
    <property type="entry name" value="SUBTILISIN-RELATED"/>
    <property type="match status" value="1"/>
</dbReference>
<dbReference type="InterPro" id="IPR051048">
    <property type="entry name" value="Peptidase_S8/S53_subtilisin"/>
</dbReference>
<dbReference type="EMBL" id="ARYN01000005">
    <property type="protein sequence ID" value="ORL46344.1"/>
    <property type="molecule type" value="Genomic_DNA"/>
</dbReference>
<dbReference type="NCBIfam" id="TIGR04183">
    <property type="entry name" value="Por_Secre_tail"/>
    <property type="match status" value="1"/>
</dbReference>
<dbReference type="InterPro" id="IPR026444">
    <property type="entry name" value="Secre_tail"/>
</dbReference>
<dbReference type="SUPFAM" id="SSF49785">
    <property type="entry name" value="Galactose-binding domain-like"/>
    <property type="match status" value="1"/>
</dbReference>
<dbReference type="InterPro" id="IPR036852">
    <property type="entry name" value="Peptidase_S8/S53_dom_sf"/>
</dbReference>
<keyword evidence="2" id="KW-0732">Signal</keyword>
<evidence type="ECO:0000259" key="4">
    <source>
        <dbReference type="Pfam" id="PF18962"/>
    </source>
</evidence>
<evidence type="ECO:0000256" key="2">
    <source>
        <dbReference type="ARBA" id="ARBA00022729"/>
    </source>
</evidence>
<dbReference type="InterPro" id="IPR034058">
    <property type="entry name" value="TagA/B/C/D_pept_dom"/>
</dbReference>
<dbReference type="Proteomes" id="UP000192746">
    <property type="component" value="Unassembled WGS sequence"/>
</dbReference>
<dbReference type="Gene3D" id="2.60.40.10">
    <property type="entry name" value="Immunoglobulins"/>
    <property type="match status" value="1"/>
</dbReference>
<reference evidence="5 6" key="1">
    <citation type="submission" date="2013-04" db="EMBL/GenBank/DDBJ databases">
        <title>Zunongwangia sp. 22II14-10F7 Genome Sequencing.</title>
        <authorList>
            <person name="Lai Q."/>
            <person name="Shao Z."/>
        </authorList>
    </citation>
    <scope>NUCLEOTIDE SEQUENCE [LARGE SCALE GENOMIC DNA]</scope>
    <source>
        <strain evidence="5 6">22II14-10F7</strain>
    </source>
</reference>
<organism evidence="5 6">
    <name type="scientific">Zunongwangia atlantica 22II14-10F7</name>
    <dbReference type="NCBI Taxonomy" id="1185767"/>
    <lineage>
        <taxon>Bacteria</taxon>
        <taxon>Pseudomonadati</taxon>
        <taxon>Bacteroidota</taxon>
        <taxon>Flavobacteriia</taxon>
        <taxon>Flavobacteriales</taxon>
        <taxon>Flavobacteriaceae</taxon>
        <taxon>Zunongwangia</taxon>
    </lineage>
</organism>
<comment type="similarity">
    <text evidence="1">Belongs to the peptidase S8 family.</text>
</comment>
<dbReference type="InterPro" id="IPR008979">
    <property type="entry name" value="Galactose-bd-like_sf"/>
</dbReference>
<dbReference type="Pfam" id="PF00082">
    <property type="entry name" value="Peptidase_S8"/>
    <property type="match status" value="1"/>
</dbReference>
<dbReference type="Pfam" id="PF18962">
    <property type="entry name" value="Por_Secre_tail"/>
    <property type="match status" value="1"/>
</dbReference>
<evidence type="ECO:0000313" key="5">
    <source>
        <dbReference type="EMBL" id="ORL46344.1"/>
    </source>
</evidence>
<dbReference type="PANTHER" id="PTHR43399:SF4">
    <property type="entry name" value="CELL WALL-ASSOCIATED PROTEASE"/>
    <property type="match status" value="1"/>
</dbReference>
<dbReference type="GO" id="GO:0006508">
    <property type="term" value="P:proteolysis"/>
    <property type="evidence" value="ECO:0007669"/>
    <property type="project" value="InterPro"/>
</dbReference>